<comment type="subcellular location">
    <subcellularLocation>
        <location evidence="1">Endomembrane system</location>
        <topology evidence="1">Multi-pass membrane protein</topology>
    </subcellularLocation>
</comment>
<dbReference type="PANTHER" id="PTHR24093">
    <property type="entry name" value="CATION TRANSPORTING ATPASE"/>
    <property type="match status" value="1"/>
</dbReference>
<evidence type="ECO:0000256" key="1">
    <source>
        <dbReference type="ARBA" id="ARBA00004127"/>
    </source>
</evidence>
<name>A0AAV5IKD8_9ROSI</name>
<dbReference type="PANTHER" id="PTHR24093:SF369">
    <property type="entry name" value="CALCIUM-TRANSPORTING ATPASE"/>
    <property type="match status" value="1"/>
</dbReference>
<dbReference type="SMART" id="SM01156">
    <property type="entry name" value="DUF1716"/>
    <property type="match status" value="1"/>
</dbReference>
<dbReference type="EMBL" id="BPVZ01000015">
    <property type="protein sequence ID" value="GKV00329.1"/>
    <property type="molecule type" value="Genomic_DNA"/>
</dbReference>
<comment type="caution">
    <text evidence="4">The sequence shown here is derived from an EMBL/GenBank/DDBJ whole genome shotgun (WGS) entry which is preliminary data.</text>
</comment>
<evidence type="ECO:0000313" key="4">
    <source>
        <dbReference type="EMBL" id="GKV00329.1"/>
    </source>
</evidence>
<evidence type="ECO:0000259" key="3">
    <source>
        <dbReference type="SMART" id="SM01156"/>
    </source>
</evidence>
<gene>
    <name evidence="4" type="ORF">SLEP1_g13037</name>
</gene>
<evidence type="ECO:0000256" key="2">
    <source>
        <dbReference type="ARBA" id="ARBA00022842"/>
    </source>
</evidence>
<reference evidence="4 5" key="1">
    <citation type="journal article" date="2021" name="Commun. Biol.">
        <title>The genome of Shorea leprosula (Dipterocarpaceae) highlights the ecological relevance of drought in aseasonal tropical rainforests.</title>
        <authorList>
            <person name="Ng K.K.S."/>
            <person name="Kobayashi M.J."/>
            <person name="Fawcett J.A."/>
            <person name="Hatakeyama M."/>
            <person name="Paape T."/>
            <person name="Ng C.H."/>
            <person name="Ang C.C."/>
            <person name="Tnah L.H."/>
            <person name="Lee C.T."/>
            <person name="Nishiyama T."/>
            <person name="Sese J."/>
            <person name="O'Brien M.J."/>
            <person name="Copetti D."/>
            <person name="Mohd Noor M.I."/>
            <person name="Ong R.C."/>
            <person name="Putra M."/>
            <person name="Sireger I.Z."/>
            <person name="Indrioko S."/>
            <person name="Kosugi Y."/>
            <person name="Izuno A."/>
            <person name="Isagi Y."/>
            <person name="Lee S.L."/>
            <person name="Shimizu K.K."/>
        </authorList>
    </citation>
    <scope>NUCLEOTIDE SEQUENCE [LARGE SCALE GENOMIC DNA]</scope>
    <source>
        <strain evidence="4">214</strain>
    </source>
</reference>
<evidence type="ECO:0000313" key="5">
    <source>
        <dbReference type="Proteomes" id="UP001054252"/>
    </source>
</evidence>
<dbReference type="Gene3D" id="1.25.10.10">
    <property type="entry name" value="Leucine-rich Repeat Variant"/>
    <property type="match status" value="1"/>
</dbReference>
<dbReference type="InterPro" id="IPR011989">
    <property type="entry name" value="ARM-like"/>
</dbReference>
<dbReference type="GO" id="GO:0012505">
    <property type="term" value="C:endomembrane system"/>
    <property type="evidence" value="ECO:0007669"/>
    <property type="project" value="UniProtKB-SubCell"/>
</dbReference>
<proteinExistence type="predicted"/>
<dbReference type="GO" id="GO:0005388">
    <property type="term" value="F:P-type calcium transporter activity"/>
    <property type="evidence" value="ECO:0007669"/>
    <property type="project" value="TreeGrafter"/>
</dbReference>
<dbReference type="Gene3D" id="3.40.1110.10">
    <property type="entry name" value="Calcium-transporting ATPase, cytoplasmic domain N"/>
    <property type="match status" value="1"/>
</dbReference>
<dbReference type="Pfam" id="PF08216">
    <property type="entry name" value="CTNNBL"/>
    <property type="match status" value="1"/>
</dbReference>
<sequence>MKDNGVRKRLEQCLRRKGVVGSGGSISVLNTMEVANPKKCKWDSSIARDNDNDLSLLEAIKKSQSTVDVLDICTLEKLVFSFKRRFRKNIKACVKYQDQLEHVADSEVDLHDDLRKLKILVEALELYPNLVNLNTIPSILNLLLPGFAMNPANPGTWVRLSKSDFHKAKMTVVEAYVGGEKIDPPDSSSQLSQTLTSLLIEGIVQNSNGSVFTPEGGGDVEVSGSPTEKAILKWGIKLGMKFDAVRSESSIIHVFPFNSEKKRGGVAIISPDSKVHIHWKGAPEMVLAACTQYLDANDNFIAIDEDKVGEYCLCYDMNTVIWIDLFILGIGKQFHCNKAYLHLHPGIPKGSLHQNFNCKNFRISLQNNWLSPHFTLKDFS</sequence>
<dbReference type="GO" id="GO:0000166">
    <property type="term" value="F:nucleotide binding"/>
    <property type="evidence" value="ECO:0007669"/>
    <property type="project" value="InterPro"/>
</dbReference>
<dbReference type="SUPFAM" id="SSF81660">
    <property type="entry name" value="Metal cation-transporting ATPase, ATP-binding domain N"/>
    <property type="match status" value="1"/>
</dbReference>
<keyword evidence="5" id="KW-1185">Reference proteome</keyword>
<keyword evidence="2" id="KW-0460">Magnesium</keyword>
<organism evidence="4 5">
    <name type="scientific">Rubroshorea leprosula</name>
    <dbReference type="NCBI Taxonomy" id="152421"/>
    <lineage>
        <taxon>Eukaryota</taxon>
        <taxon>Viridiplantae</taxon>
        <taxon>Streptophyta</taxon>
        <taxon>Embryophyta</taxon>
        <taxon>Tracheophyta</taxon>
        <taxon>Spermatophyta</taxon>
        <taxon>Magnoliopsida</taxon>
        <taxon>eudicotyledons</taxon>
        <taxon>Gunneridae</taxon>
        <taxon>Pentapetalae</taxon>
        <taxon>rosids</taxon>
        <taxon>malvids</taxon>
        <taxon>Malvales</taxon>
        <taxon>Dipterocarpaceae</taxon>
        <taxon>Rubroshorea</taxon>
    </lineage>
</organism>
<dbReference type="InterPro" id="IPR013180">
    <property type="entry name" value="CTNNBL1_N"/>
</dbReference>
<protein>
    <recommendedName>
        <fullName evidence="3">Beta-catenin-like protein 1 N-terminal domain-containing protein</fullName>
    </recommendedName>
</protein>
<dbReference type="Proteomes" id="UP001054252">
    <property type="component" value="Unassembled WGS sequence"/>
</dbReference>
<dbReference type="Pfam" id="PF13246">
    <property type="entry name" value="Cation_ATPase"/>
    <property type="match status" value="1"/>
</dbReference>
<accession>A0AAV5IKD8</accession>
<dbReference type="InterPro" id="IPR023299">
    <property type="entry name" value="ATPase_P-typ_cyto_dom_N"/>
</dbReference>
<dbReference type="AlphaFoldDB" id="A0AAV5IKD8"/>
<dbReference type="GO" id="GO:0005886">
    <property type="term" value="C:plasma membrane"/>
    <property type="evidence" value="ECO:0007669"/>
    <property type="project" value="TreeGrafter"/>
</dbReference>
<feature type="domain" description="Beta-catenin-like protein 1 N-terminal" evidence="3">
    <location>
        <begin position="49"/>
        <end position="144"/>
    </location>
</feature>